<organism evidence="2 3">
    <name type="scientific">Sporomusa acidovorans (strain ATCC 49682 / DSM 3132 / Mol)</name>
    <dbReference type="NCBI Taxonomy" id="1123286"/>
    <lineage>
        <taxon>Bacteria</taxon>
        <taxon>Bacillati</taxon>
        <taxon>Bacillota</taxon>
        <taxon>Negativicutes</taxon>
        <taxon>Selenomonadales</taxon>
        <taxon>Sporomusaceae</taxon>
        <taxon>Sporomusa</taxon>
    </lineage>
</organism>
<sequence>MNRKHPDRTDEWQKQQQILKEYRNKKLSSKNLADPDKKAD</sequence>
<proteinExistence type="predicted"/>
<name>A0ABZ3JBH9_SPOA4</name>
<dbReference type="EMBL" id="CP155571">
    <property type="protein sequence ID" value="XFO75403.1"/>
    <property type="molecule type" value="Genomic_DNA"/>
</dbReference>
<evidence type="ECO:0000313" key="3">
    <source>
        <dbReference type="Proteomes" id="UP000216052"/>
    </source>
</evidence>
<protein>
    <submittedName>
        <fullName evidence="2">Uncharacterized protein</fullName>
    </submittedName>
</protein>
<feature type="region of interest" description="Disordered" evidence="1">
    <location>
        <begin position="21"/>
        <end position="40"/>
    </location>
</feature>
<dbReference type="RefSeq" id="WP_281241501.1">
    <property type="nucleotide sequence ID" value="NZ_CP155571.1"/>
</dbReference>
<accession>A0ABZ3JBH9</accession>
<keyword evidence="3" id="KW-1185">Reference proteome</keyword>
<reference evidence="2" key="1">
    <citation type="submission" date="2024-05" db="EMBL/GenBank/DDBJ databases">
        <title>Isolation and characterization of Sporomusa carbonis sp. nov., a carboxydotrophic hydrogenogen in the genus of Sporomusa isolated from a charcoal burning pile.</title>
        <authorList>
            <person name="Boeer T."/>
            <person name="Rosenbaum F."/>
            <person name="Eysell L."/>
            <person name="Mueller V."/>
            <person name="Daniel R."/>
            <person name="Poehlein A."/>
        </authorList>
    </citation>
    <scope>NUCLEOTIDE SEQUENCE [LARGE SCALE GENOMIC DNA]</scope>
    <source>
        <strain evidence="2">DSM 3132</strain>
    </source>
</reference>
<dbReference type="Proteomes" id="UP000216052">
    <property type="component" value="Chromosome"/>
</dbReference>
<evidence type="ECO:0000256" key="1">
    <source>
        <dbReference type="SAM" id="MobiDB-lite"/>
    </source>
</evidence>
<evidence type="ECO:0000313" key="2">
    <source>
        <dbReference type="EMBL" id="XFO75403.1"/>
    </source>
</evidence>
<gene>
    <name evidence="2" type="ORF">SPACI_055230</name>
</gene>